<keyword evidence="5" id="KW-0479">Metal-binding</keyword>
<evidence type="ECO:0000256" key="5">
    <source>
        <dbReference type="ARBA" id="ARBA00022723"/>
    </source>
</evidence>
<evidence type="ECO:0000256" key="7">
    <source>
        <dbReference type="ARBA" id="ARBA00022840"/>
    </source>
</evidence>
<sequence>MPSAIWFNMVKLAEDLVELLGAGPELLKDPFFQEKGLKQEWIKSVGMRTNKMVQAAADIFESYYMNFYMTLLCKRLGISMKSRDQDGILLLLFETLQKSKLDYNGFFVLLQKQPLCKTNDSEISNISAKFIPDNFEEDQTSGYTKSMVKGIIERFLIAFKKRLVEEDITDAERLRRAEKYNPLFIPKNWILNEVIDFTQKNNYDSSYLDKLMKMCCNPYEPEKWGDELGTLEQHWLDDNKKEKQMLQCSCSS</sequence>
<evidence type="ECO:0000256" key="1">
    <source>
        <dbReference type="ARBA" id="ARBA00001946"/>
    </source>
</evidence>
<dbReference type="Proteomes" id="UP000568158">
    <property type="component" value="Unassembled WGS sequence"/>
</dbReference>
<evidence type="ECO:0000256" key="6">
    <source>
        <dbReference type="ARBA" id="ARBA00022741"/>
    </source>
</evidence>
<name>A0A8H6BD46_DEKBR</name>
<dbReference type="GO" id="GO:0005739">
    <property type="term" value="C:mitochondrion"/>
    <property type="evidence" value="ECO:0007669"/>
    <property type="project" value="TreeGrafter"/>
</dbReference>
<proteinExistence type="inferred from homology"/>
<dbReference type="GO" id="GO:0046872">
    <property type="term" value="F:metal ion binding"/>
    <property type="evidence" value="ECO:0007669"/>
    <property type="project" value="UniProtKB-KW"/>
</dbReference>
<keyword evidence="8" id="KW-0460">Magnesium</keyword>
<accession>A0A8H6BD46</accession>
<evidence type="ECO:0000256" key="8">
    <source>
        <dbReference type="ARBA" id="ARBA00022842"/>
    </source>
</evidence>
<reference evidence="10 11" key="1">
    <citation type="journal article" date="2020" name="Appl. Microbiol. Biotechnol.">
        <title>Targeted gene deletion in Brettanomyces bruxellensis with an expression-free CRISPR-Cas9 system.</title>
        <authorList>
            <person name="Varela C."/>
            <person name="Bartel C."/>
            <person name="Onetto C."/>
            <person name="Borneman A."/>
        </authorList>
    </citation>
    <scope>NUCLEOTIDE SEQUENCE [LARGE SCALE GENOMIC DNA]</scope>
    <source>
        <strain evidence="10 11">AWRI1613</strain>
    </source>
</reference>
<evidence type="ECO:0000256" key="3">
    <source>
        <dbReference type="ARBA" id="ARBA00022679"/>
    </source>
</evidence>
<comment type="similarity">
    <text evidence="2">Belongs to the SELO family.</text>
</comment>
<gene>
    <name evidence="10" type="ORF">HII12_003179</name>
</gene>
<dbReference type="Pfam" id="PF02696">
    <property type="entry name" value="SelO"/>
    <property type="match status" value="1"/>
</dbReference>
<dbReference type="PANTHER" id="PTHR32057:SF14">
    <property type="entry name" value="PROTEIN ADENYLYLTRANSFERASE SELO, MITOCHONDRIAL"/>
    <property type="match status" value="1"/>
</dbReference>
<comment type="caution">
    <text evidence="10">The sequence shown here is derived from an EMBL/GenBank/DDBJ whole genome shotgun (WGS) entry which is preliminary data.</text>
</comment>
<evidence type="ECO:0000313" key="10">
    <source>
        <dbReference type="EMBL" id="KAF6009633.1"/>
    </source>
</evidence>
<protein>
    <recommendedName>
        <fullName evidence="9">Selenoprotein O</fullName>
    </recommendedName>
</protein>
<dbReference type="InterPro" id="IPR003846">
    <property type="entry name" value="SelO"/>
</dbReference>
<dbReference type="GO" id="GO:0005524">
    <property type="term" value="F:ATP binding"/>
    <property type="evidence" value="ECO:0007669"/>
    <property type="project" value="UniProtKB-KW"/>
</dbReference>
<evidence type="ECO:0000256" key="4">
    <source>
        <dbReference type="ARBA" id="ARBA00022695"/>
    </source>
</evidence>
<dbReference type="GO" id="GO:0070733">
    <property type="term" value="F:AMPylase activity"/>
    <property type="evidence" value="ECO:0007669"/>
    <property type="project" value="TreeGrafter"/>
</dbReference>
<keyword evidence="4" id="KW-0548">Nucleotidyltransferase</keyword>
<organism evidence="10 11">
    <name type="scientific">Dekkera bruxellensis</name>
    <name type="common">Brettanomyces custersii</name>
    <dbReference type="NCBI Taxonomy" id="5007"/>
    <lineage>
        <taxon>Eukaryota</taxon>
        <taxon>Fungi</taxon>
        <taxon>Dikarya</taxon>
        <taxon>Ascomycota</taxon>
        <taxon>Saccharomycotina</taxon>
        <taxon>Pichiomycetes</taxon>
        <taxon>Pichiales</taxon>
        <taxon>Pichiaceae</taxon>
        <taxon>Brettanomyces</taxon>
    </lineage>
</organism>
<keyword evidence="3" id="KW-0808">Transferase</keyword>
<comment type="cofactor">
    <cofactor evidence="1">
        <name>Mg(2+)</name>
        <dbReference type="ChEBI" id="CHEBI:18420"/>
    </cofactor>
</comment>
<dbReference type="PANTHER" id="PTHR32057">
    <property type="entry name" value="PROTEIN ADENYLYLTRANSFERASE SELO, MITOCHONDRIAL"/>
    <property type="match status" value="1"/>
</dbReference>
<evidence type="ECO:0000256" key="2">
    <source>
        <dbReference type="ARBA" id="ARBA00009747"/>
    </source>
</evidence>
<evidence type="ECO:0000313" key="11">
    <source>
        <dbReference type="Proteomes" id="UP000568158"/>
    </source>
</evidence>
<dbReference type="AlphaFoldDB" id="A0A8H6BD46"/>
<dbReference type="EMBL" id="JABCYN010000030">
    <property type="protein sequence ID" value="KAF6009633.1"/>
    <property type="molecule type" value="Genomic_DNA"/>
</dbReference>
<evidence type="ECO:0000256" key="9">
    <source>
        <dbReference type="ARBA" id="ARBA00031547"/>
    </source>
</evidence>
<keyword evidence="6" id="KW-0547">Nucleotide-binding</keyword>
<keyword evidence="7" id="KW-0067">ATP-binding</keyword>